<protein>
    <recommendedName>
        <fullName evidence="4">Ankyrin repeat protein</fullName>
    </recommendedName>
</protein>
<evidence type="ECO:0000256" key="1">
    <source>
        <dbReference type="SAM" id="Phobius"/>
    </source>
</evidence>
<dbReference type="Gene3D" id="1.25.40.20">
    <property type="entry name" value="Ankyrin repeat-containing domain"/>
    <property type="match status" value="1"/>
</dbReference>
<keyword evidence="1" id="KW-0472">Membrane</keyword>
<gene>
    <name evidence="2" type="ORF">B0T21DRAFT_447960</name>
</gene>
<keyword evidence="1" id="KW-1133">Transmembrane helix</keyword>
<sequence>MATWGDFETVLYEAVRFEGRVVIRKILERPDAETLNAKLSGNKETAFQNAVFFGYLDGMREFLDTEFIRRGNQLLGKLLIQAVSSDQCKPPRNLDVARLLLIHGAEVNRQNTKGFGTPLYTWHVCKRIIFPDEFEQAGLGYHILDIYESWIAKQEDVEISLFRDFCTLIDKQDNDQKDHTPDQASLKIGEEVGIIYELKDVLEELFILKQLFTTQGEVAERYHSTCLSDKKKHTISSADFIQQSRIQALIDRADRLEENAKRVLDNVDYLVQVKQAQSSLVEAKLATGEANKSRKLNNYVLLLTSVTSTPLAFMVGLFALSIDNFPRDEKGELFFTSSWITGRFVSGELVSLFVTAVGFLIIQYLNKAESRHTHPARPAKKTFMTPVKRAQNQLAKIRRRQPGEQDVELQLLRGEA</sequence>
<keyword evidence="3" id="KW-1185">Reference proteome</keyword>
<dbReference type="InterPro" id="IPR036770">
    <property type="entry name" value="Ankyrin_rpt-contain_sf"/>
</dbReference>
<dbReference type="EMBL" id="JAUKTV010000002">
    <property type="protein sequence ID" value="KAK0744861.1"/>
    <property type="molecule type" value="Genomic_DNA"/>
</dbReference>
<feature type="transmembrane region" description="Helical" evidence="1">
    <location>
        <begin position="299"/>
        <end position="320"/>
    </location>
</feature>
<evidence type="ECO:0008006" key="4">
    <source>
        <dbReference type="Google" id="ProtNLM"/>
    </source>
</evidence>
<name>A0AA40EST3_9PEZI</name>
<feature type="transmembrane region" description="Helical" evidence="1">
    <location>
        <begin position="340"/>
        <end position="362"/>
    </location>
</feature>
<organism evidence="2 3">
    <name type="scientific">Apiosordaria backusii</name>
    <dbReference type="NCBI Taxonomy" id="314023"/>
    <lineage>
        <taxon>Eukaryota</taxon>
        <taxon>Fungi</taxon>
        <taxon>Dikarya</taxon>
        <taxon>Ascomycota</taxon>
        <taxon>Pezizomycotina</taxon>
        <taxon>Sordariomycetes</taxon>
        <taxon>Sordariomycetidae</taxon>
        <taxon>Sordariales</taxon>
        <taxon>Lasiosphaeriaceae</taxon>
        <taxon>Apiosordaria</taxon>
    </lineage>
</organism>
<reference evidence="2" key="1">
    <citation type="submission" date="2023-06" db="EMBL/GenBank/DDBJ databases">
        <title>Genome-scale phylogeny and comparative genomics of the fungal order Sordariales.</title>
        <authorList>
            <consortium name="Lawrence Berkeley National Laboratory"/>
            <person name="Hensen N."/>
            <person name="Bonometti L."/>
            <person name="Westerberg I."/>
            <person name="Brannstrom I.O."/>
            <person name="Guillou S."/>
            <person name="Cros-Aarteil S."/>
            <person name="Calhoun S."/>
            <person name="Haridas S."/>
            <person name="Kuo A."/>
            <person name="Mondo S."/>
            <person name="Pangilinan J."/>
            <person name="Riley R."/>
            <person name="Labutti K."/>
            <person name="Andreopoulos B."/>
            <person name="Lipzen A."/>
            <person name="Chen C."/>
            <person name="Yanf M."/>
            <person name="Daum C."/>
            <person name="Ng V."/>
            <person name="Clum A."/>
            <person name="Steindorff A."/>
            <person name="Ohm R."/>
            <person name="Martin F."/>
            <person name="Silar P."/>
            <person name="Natvig D."/>
            <person name="Lalanne C."/>
            <person name="Gautier V."/>
            <person name="Ament-Velasquez S.L."/>
            <person name="Kruys A."/>
            <person name="Hutchinson M.I."/>
            <person name="Powell A.J."/>
            <person name="Barry K."/>
            <person name="Miller A.N."/>
            <person name="Grigoriev I.V."/>
            <person name="Debuchy R."/>
            <person name="Gladieux P."/>
            <person name="Thoren M.H."/>
            <person name="Johannesson H."/>
        </authorList>
    </citation>
    <scope>NUCLEOTIDE SEQUENCE</scope>
    <source>
        <strain evidence="2">CBS 540.89</strain>
    </source>
</reference>
<proteinExistence type="predicted"/>
<comment type="caution">
    <text evidence="2">The sequence shown here is derived from an EMBL/GenBank/DDBJ whole genome shotgun (WGS) entry which is preliminary data.</text>
</comment>
<evidence type="ECO:0000313" key="2">
    <source>
        <dbReference type="EMBL" id="KAK0744861.1"/>
    </source>
</evidence>
<keyword evidence="1" id="KW-0812">Transmembrane</keyword>
<evidence type="ECO:0000313" key="3">
    <source>
        <dbReference type="Proteomes" id="UP001172159"/>
    </source>
</evidence>
<dbReference type="AlphaFoldDB" id="A0AA40EST3"/>
<dbReference type="Proteomes" id="UP001172159">
    <property type="component" value="Unassembled WGS sequence"/>
</dbReference>
<accession>A0AA40EST3</accession>